<organism evidence="1 2">
    <name type="scientific">Ancylostoma ceylanicum</name>
    <dbReference type="NCBI Taxonomy" id="53326"/>
    <lineage>
        <taxon>Eukaryota</taxon>
        <taxon>Metazoa</taxon>
        <taxon>Ecdysozoa</taxon>
        <taxon>Nematoda</taxon>
        <taxon>Chromadorea</taxon>
        <taxon>Rhabditida</taxon>
        <taxon>Rhabditina</taxon>
        <taxon>Rhabditomorpha</taxon>
        <taxon>Strongyloidea</taxon>
        <taxon>Ancylostomatidae</taxon>
        <taxon>Ancylostomatinae</taxon>
        <taxon>Ancylostoma</taxon>
    </lineage>
</organism>
<dbReference type="EMBL" id="JARK01001701">
    <property type="protein sequence ID" value="EYB82167.1"/>
    <property type="molecule type" value="Genomic_DNA"/>
</dbReference>
<name>A0A016RVP3_9BILA</name>
<protein>
    <submittedName>
        <fullName evidence="1">Uncharacterized protein</fullName>
    </submittedName>
</protein>
<evidence type="ECO:0000313" key="1">
    <source>
        <dbReference type="EMBL" id="EYB82167.1"/>
    </source>
</evidence>
<dbReference type="Proteomes" id="UP000024635">
    <property type="component" value="Unassembled WGS sequence"/>
</dbReference>
<sequence length="89" mass="10227">MGQSQLPGNAPFPLTMIRIQNFTAKMESAGVLRNTHLENIWISRAFWIGYKPVPRYGAQLIQHTYQTAELSDLLRRKFFATTATRFHSS</sequence>
<gene>
    <name evidence="1" type="primary">Acey_s0365.g3583</name>
    <name evidence="1" type="ORF">Y032_0365g3583</name>
</gene>
<keyword evidence="2" id="KW-1185">Reference proteome</keyword>
<comment type="caution">
    <text evidence="1">The sequence shown here is derived from an EMBL/GenBank/DDBJ whole genome shotgun (WGS) entry which is preliminary data.</text>
</comment>
<accession>A0A016RVP3</accession>
<evidence type="ECO:0000313" key="2">
    <source>
        <dbReference type="Proteomes" id="UP000024635"/>
    </source>
</evidence>
<reference evidence="2" key="1">
    <citation type="journal article" date="2015" name="Nat. Genet.">
        <title>The genome and transcriptome of the zoonotic hookworm Ancylostoma ceylanicum identify infection-specific gene families.</title>
        <authorList>
            <person name="Schwarz E.M."/>
            <person name="Hu Y."/>
            <person name="Antoshechkin I."/>
            <person name="Miller M.M."/>
            <person name="Sternberg P.W."/>
            <person name="Aroian R.V."/>
        </authorList>
    </citation>
    <scope>NUCLEOTIDE SEQUENCE</scope>
    <source>
        <strain evidence="2">HY135</strain>
    </source>
</reference>
<proteinExistence type="predicted"/>
<dbReference type="AlphaFoldDB" id="A0A016RVP3"/>